<feature type="transmembrane region" description="Helical" evidence="1">
    <location>
        <begin position="6"/>
        <end position="24"/>
    </location>
</feature>
<accession>A0A6N7WA28</accession>
<reference evidence="2 3" key="1">
    <citation type="submission" date="2019-08" db="EMBL/GenBank/DDBJ databases">
        <title>In-depth cultivation of the pig gut microbiome towards novel bacterial diversity and tailored functional studies.</title>
        <authorList>
            <person name="Wylensek D."/>
            <person name="Hitch T.C.A."/>
            <person name="Clavel T."/>
        </authorList>
    </citation>
    <scope>NUCLEOTIDE SEQUENCE [LARGE SCALE GENOMIC DNA]</scope>
    <source>
        <strain evidence="2 3">WCA-389-WT-23B</strain>
    </source>
</reference>
<proteinExistence type="predicted"/>
<name>A0A6N7WA28_9FIRM</name>
<dbReference type="GeneID" id="86052031"/>
<evidence type="ECO:0000256" key="1">
    <source>
        <dbReference type="SAM" id="Phobius"/>
    </source>
</evidence>
<dbReference type="Proteomes" id="UP000436047">
    <property type="component" value="Unassembled WGS sequence"/>
</dbReference>
<feature type="transmembrane region" description="Helical" evidence="1">
    <location>
        <begin position="31"/>
        <end position="49"/>
    </location>
</feature>
<protein>
    <submittedName>
        <fullName evidence="2">Uncharacterized protein</fullName>
    </submittedName>
</protein>
<sequence length="97" mass="11083">MSTSLLIIVVFAAIVLMMVVQTNLSKLKSPAWGAIIPTVVFIAAIYAHFFAKVELRIGSVLIFLIPFIWSLEEWYRGRKKRLVETEKEITKMKAKDI</sequence>
<dbReference type="AlphaFoldDB" id="A0A6N7WA28"/>
<keyword evidence="1" id="KW-1133">Transmembrane helix</keyword>
<dbReference type="RefSeq" id="WP_154463406.1">
    <property type="nucleotide sequence ID" value="NZ_JAXDZL010000076.1"/>
</dbReference>
<gene>
    <name evidence="2" type="ORF">FYJ45_02865</name>
</gene>
<evidence type="ECO:0000313" key="2">
    <source>
        <dbReference type="EMBL" id="MSS87327.1"/>
    </source>
</evidence>
<keyword evidence="3" id="KW-1185">Reference proteome</keyword>
<keyword evidence="1" id="KW-0812">Transmembrane</keyword>
<comment type="caution">
    <text evidence="2">The sequence shown here is derived from an EMBL/GenBank/DDBJ whole genome shotgun (WGS) entry which is preliminary data.</text>
</comment>
<organism evidence="2 3">
    <name type="scientific">Eisenbergiella porci</name>
    <dbReference type="NCBI Taxonomy" id="2652274"/>
    <lineage>
        <taxon>Bacteria</taxon>
        <taxon>Bacillati</taxon>
        <taxon>Bacillota</taxon>
        <taxon>Clostridia</taxon>
        <taxon>Lachnospirales</taxon>
        <taxon>Lachnospiraceae</taxon>
        <taxon>Eisenbergiella</taxon>
    </lineage>
</organism>
<keyword evidence="1" id="KW-0472">Membrane</keyword>
<feature type="transmembrane region" description="Helical" evidence="1">
    <location>
        <begin position="55"/>
        <end position="71"/>
    </location>
</feature>
<dbReference type="EMBL" id="VUMI01000003">
    <property type="protein sequence ID" value="MSS87327.1"/>
    <property type="molecule type" value="Genomic_DNA"/>
</dbReference>
<evidence type="ECO:0000313" key="3">
    <source>
        <dbReference type="Proteomes" id="UP000436047"/>
    </source>
</evidence>